<evidence type="ECO:0000256" key="5">
    <source>
        <dbReference type="ARBA" id="ARBA00022737"/>
    </source>
</evidence>
<dbReference type="GO" id="GO:0005576">
    <property type="term" value="C:extracellular region"/>
    <property type="evidence" value="ECO:0007669"/>
    <property type="project" value="InterPro"/>
</dbReference>
<comment type="catalytic activity">
    <reaction evidence="1 11">
        <text>Endohydrolysis of (1-&gt;4)-beta-D-glucosidic linkages in cellulose, lichenin and cereal beta-D-glucans.</text>
        <dbReference type="EC" id="3.2.1.4"/>
    </reaction>
</comment>
<evidence type="ECO:0000256" key="8">
    <source>
        <dbReference type="ARBA" id="ARBA00023277"/>
    </source>
</evidence>
<evidence type="ECO:0000259" key="15">
    <source>
        <dbReference type="PROSITE" id="PS51763"/>
    </source>
</evidence>
<keyword evidence="17" id="KW-1185">Reference proteome</keyword>
<feature type="domain" description="CBM10" evidence="15">
    <location>
        <begin position="66"/>
        <end position="104"/>
    </location>
</feature>
<evidence type="ECO:0000313" key="17">
    <source>
        <dbReference type="Proteomes" id="UP000193944"/>
    </source>
</evidence>
<feature type="active site" description="Nucleophile" evidence="11">
    <location>
        <position position="276"/>
    </location>
</feature>
<accession>A0A1Y1X422</accession>
<keyword evidence="5" id="KW-0677">Repeat</keyword>
<evidence type="ECO:0000259" key="14">
    <source>
        <dbReference type="PROSITE" id="PS51164"/>
    </source>
</evidence>
<dbReference type="EC" id="3.2.1.4" evidence="3 11"/>
<feature type="chain" id="PRO_5013005506" description="Cellulase" evidence="13">
    <location>
        <begin position="20"/>
        <end position="481"/>
    </location>
</feature>
<dbReference type="SUPFAM" id="SSF50685">
    <property type="entry name" value="Barwin-like endoglucanases"/>
    <property type="match status" value="1"/>
</dbReference>
<dbReference type="PANTHER" id="PTHR39730:SF1">
    <property type="entry name" value="ENDOGLUCANASE 1"/>
    <property type="match status" value="1"/>
</dbReference>
<dbReference type="Pfam" id="PF02013">
    <property type="entry name" value="CBM_10"/>
    <property type="match status" value="2"/>
</dbReference>
<feature type="region of interest" description="Disordered" evidence="12">
    <location>
        <begin position="106"/>
        <end position="130"/>
    </location>
</feature>
<feature type="compositionally biased region" description="Low complexity" evidence="12">
    <location>
        <begin position="119"/>
        <end position="130"/>
    </location>
</feature>
<dbReference type="Gene3D" id="2.40.40.10">
    <property type="entry name" value="RlpA-like domain"/>
    <property type="match status" value="1"/>
</dbReference>
<protein>
    <recommendedName>
        <fullName evidence="3 11">Cellulase</fullName>
        <ecNumber evidence="3 11">3.2.1.4</ecNumber>
    </recommendedName>
</protein>
<keyword evidence="6" id="KW-0378">Hydrolase</keyword>
<dbReference type="InterPro" id="IPR036908">
    <property type="entry name" value="RlpA-like_sf"/>
</dbReference>
<dbReference type="PROSITE" id="PS51763">
    <property type="entry name" value="CBM10"/>
    <property type="match status" value="2"/>
</dbReference>
<proteinExistence type="inferred from homology"/>
<evidence type="ECO:0000256" key="12">
    <source>
        <dbReference type="SAM" id="MobiDB-lite"/>
    </source>
</evidence>
<reference evidence="16 17" key="2">
    <citation type="submission" date="2016-08" db="EMBL/GenBank/DDBJ databases">
        <title>Pervasive Adenine N6-methylation of Active Genes in Fungi.</title>
        <authorList>
            <consortium name="DOE Joint Genome Institute"/>
            <person name="Mondo S.J."/>
            <person name="Dannebaum R.O."/>
            <person name="Kuo R.C."/>
            <person name="Labutti K."/>
            <person name="Haridas S."/>
            <person name="Kuo A."/>
            <person name="Salamov A."/>
            <person name="Ahrendt S.R."/>
            <person name="Lipzen A."/>
            <person name="Sullivan W."/>
            <person name="Andreopoulos W.B."/>
            <person name="Clum A."/>
            <person name="Lindquist E."/>
            <person name="Daum C."/>
            <person name="Ramamoorthy G.K."/>
            <person name="Gryganskyi A."/>
            <person name="Culley D."/>
            <person name="Magnuson J.K."/>
            <person name="James T.Y."/>
            <person name="O'Malley M.A."/>
            <person name="Stajich J.E."/>
            <person name="Spatafora J.W."/>
            <person name="Visel A."/>
            <person name="Grigoriev I.V."/>
        </authorList>
    </citation>
    <scope>NUCLEOTIDE SEQUENCE [LARGE SCALE GENOMIC DNA]</scope>
    <source>
        <strain evidence="16 17">S4</strain>
    </source>
</reference>
<comment type="caution">
    <text evidence="16">The sequence shown here is derived from an EMBL/GenBank/DDBJ whole genome shotgun (WGS) entry which is preliminary data.</text>
</comment>
<keyword evidence="9" id="KW-0326">Glycosidase</keyword>
<feature type="signal peptide" evidence="13">
    <location>
        <begin position="1"/>
        <end position="19"/>
    </location>
</feature>
<evidence type="ECO:0000256" key="1">
    <source>
        <dbReference type="ARBA" id="ARBA00000966"/>
    </source>
</evidence>
<dbReference type="STRING" id="1754192.A0A1Y1X422"/>
<dbReference type="SMART" id="SM00236">
    <property type="entry name" value="fCBD"/>
    <property type="match status" value="1"/>
</dbReference>
<evidence type="ECO:0000256" key="13">
    <source>
        <dbReference type="SAM" id="SignalP"/>
    </source>
</evidence>
<dbReference type="GO" id="GO:0030248">
    <property type="term" value="F:cellulose binding"/>
    <property type="evidence" value="ECO:0007669"/>
    <property type="project" value="InterPro"/>
</dbReference>
<dbReference type="InterPro" id="IPR000334">
    <property type="entry name" value="Glyco_hydro_45"/>
</dbReference>
<keyword evidence="10" id="KW-0624">Polysaccharide degradation</keyword>
<dbReference type="InterPro" id="IPR035971">
    <property type="entry name" value="CBD_sf"/>
</dbReference>
<keyword evidence="7" id="KW-0136">Cellulose degradation</keyword>
<evidence type="ECO:0000256" key="11">
    <source>
        <dbReference type="PROSITE-ProRule" id="PRU10069"/>
    </source>
</evidence>
<feature type="domain" description="CBM1" evidence="14">
    <location>
        <begin position="158"/>
        <end position="194"/>
    </location>
</feature>
<name>A0A1Y1X422_9FUNG</name>
<dbReference type="InterPro" id="IPR052288">
    <property type="entry name" value="GH45_Enzymes"/>
</dbReference>
<feature type="domain" description="CBM10" evidence="15">
    <location>
        <begin position="20"/>
        <end position="56"/>
    </location>
</feature>
<dbReference type="PROSITE" id="PS01140">
    <property type="entry name" value="GLYCOSYL_HYDROL_F45"/>
    <property type="match status" value="1"/>
</dbReference>
<evidence type="ECO:0000256" key="7">
    <source>
        <dbReference type="ARBA" id="ARBA00023001"/>
    </source>
</evidence>
<dbReference type="PROSITE" id="PS51164">
    <property type="entry name" value="CBM1_2"/>
    <property type="match status" value="1"/>
</dbReference>
<organism evidence="16 17">
    <name type="scientific">Anaeromyces robustus</name>
    <dbReference type="NCBI Taxonomy" id="1754192"/>
    <lineage>
        <taxon>Eukaryota</taxon>
        <taxon>Fungi</taxon>
        <taxon>Fungi incertae sedis</taxon>
        <taxon>Chytridiomycota</taxon>
        <taxon>Chytridiomycota incertae sedis</taxon>
        <taxon>Neocallimastigomycetes</taxon>
        <taxon>Neocallimastigales</taxon>
        <taxon>Neocallimastigaceae</taxon>
        <taxon>Anaeromyces</taxon>
    </lineage>
</organism>
<dbReference type="AlphaFoldDB" id="A0A1Y1X422"/>
<evidence type="ECO:0000256" key="4">
    <source>
        <dbReference type="ARBA" id="ARBA00022729"/>
    </source>
</evidence>
<dbReference type="SUPFAM" id="SSF64571">
    <property type="entry name" value="Cellulose docking domain, dockering"/>
    <property type="match status" value="2"/>
</dbReference>
<dbReference type="Proteomes" id="UP000193944">
    <property type="component" value="Unassembled WGS sequence"/>
</dbReference>
<dbReference type="Pfam" id="PF02015">
    <property type="entry name" value="Glyco_hydro_45"/>
    <property type="match status" value="1"/>
</dbReference>
<evidence type="ECO:0000256" key="2">
    <source>
        <dbReference type="ARBA" id="ARBA00007793"/>
    </source>
</evidence>
<evidence type="ECO:0000256" key="10">
    <source>
        <dbReference type="ARBA" id="ARBA00023326"/>
    </source>
</evidence>
<dbReference type="OrthoDB" id="2104803at2759"/>
<reference evidence="16 17" key="1">
    <citation type="submission" date="2016-08" db="EMBL/GenBank/DDBJ databases">
        <title>A Parts List for Fungal Cellulosomes Revealed by Comparative Genomics.</title>
        <authorList>
            <consortium name="DOE Joint Genome Institute"/>
            <person name="Haitjema C.H."/>
            <person name="Gilmore S.P."/>
            <person name="Henske J.K."/>
            <person name="Solomon K.V."/>
            <person name="De Groot R."/>
            <person name="Kuo A."/>
            <person name="Mondo S.J."/>
            <person name="Salamov A.A."/>
            <person name="Labutti K."/>
            <person name="Zhao Z."/>
            <person name="Chiniquy J."/>
            <person name="Barry K."/>
            <person name="Brewer H.M."/>
            <person name="Purvine S.O."/>
            <person name="Wright A.T."/>
            <person name="Boxma B."/>
            <person name="Van Alen T."/>
            <person name="Hackstein J.H."/>
            <person name="Baker S.E."/>
            <person name="Grigoriev I.V."/>
            <person name="O'Malley M.A."/>
        </authorList>
    </citation>
    <scope>NUCLEOTIDE SEQUENCE [LARGE SCALE GENOMIC DNA]</scope>
    <source>
        <strain evidence="16 17">S4</strain>
    </source>
</reference>
<dbReference type="GO" id="GO:0008810">
    <property type="term" value="F:cellulase activity"/>
    <property type="evidence" value="ECO:0007669"/>
    <property type="project" value="UniProtKB-EC"/>
</dbReference>
<dbReference type="EMBL" id="MCFG01000142">
    <property type="protein sequence ID" value="ORX80543.1"/>
    <property type="molecule type" value="Genomic_DNA"/>
</dbReference>
<evidence type="ECO:0000313" key="16">
    <source>
        <dbReference type="EMBL" id="ORX80543.1"/>
    </source>
</evidence>
<dbReference type="PANTHER" id="PTHR39730">
    <property type="entry name" value="ENDOGLUCANASE 1"/>
    <property type="match status" value="1"/>
</dbReference>
<evidence type="ECO:0000256" key="9">
    <source>
        <dbReference type="ARBA" id="ARBA00023295"/>
    </source>
</evidence>
<comment type="similarity">
    <text evidence="2">Belongs to the glycosyl hydrolase 45 (cellulase K) family.</text>
</comment>
<keyword evidence="8" id="KW-0119">Carbohydrate metabolism</keyword>
<dbReference type="SUPFAM" id="SSF57180">
    <property type="entry name" value="Cellulose-binding domain"/>
    <property type="match status" value="1"/>
</dbReference>
<evidence type="ECO:0000256" key="6">
    <source>
        <dbReference type="ARBA" id="ARBA00022801"/>
    </source>
</evidence>
<dbReference type="Pfam" id="PF00734">
    <property type="entry name" value="CBM_1"/>
    <property type="match status" value="1"/>
</dbReference>
<evidence type="ECO:0000256" key="3">
    <source>
        <dbReference type="ARBA" id="ARBA00012601"/>
    </source>
</evidence>
<dbReference type="InterPro" id="IPR000254">
    <property type="entry name" value="CBD"/>
</dbReference>
<dbReference type="InterPro" id="IPR002883">
    <property type="entry name" value="CBM10/Dockerin_dom"/>
</dbReference>
<dbReference type="Gene3D" id="3.90.1220.10">
    <property type="entry name" value="Cellulose docking domain, dockering"/>
    <property type="match status" value="2"/>
</dbReference>
<gene>
    <name evidence="16" type="ORF">BCR32DRAFT_220853</name>
</gene>
<dbReference type="GO" id="GO:0030245">
    <property type="term" value="P:cellulose catabolic process"/>
    <property type="evidence" value="ECO:0007669"/>
    <property type="project" value="UniProtKB-KW"/>
</dbReference>
<sequence>MNKFTIIAIVSALVGMTKAECWSEKEGYPCCTGCDVVYEDASGKWGVEGDNWCGIEDSVCNPQEDTCWSEPLGYSCCADSNAPVLFTDDSGKWSVENGEWCGIVESNEPTTTSKDKSKTTTTTSKKPTSTQTVLYPEYEKIECTPPDEFSYGQCCHGEDIEAYGKCGGKDWTGSTCCMVGTKCNEINEWVSLCEPDPTAPIRPAVHPVGVHGKPWCKPPNCVVTEDQMGYRWGYDPISDSGCEIPEYECYDLINKTWGPQEYPVGTTKGKTTRYYDCCKPSCSWPGKAEVTQPVRQCSIDGKTLLTDFSAPSACQTDVEGISHMCEAQQPWAVSDVLSYGFAAAALPGGESLSCCACYALTFSDPPIRGKQMVVQVTNTGSDVGSNQFDIQIPGGGVGIFDACTNMYGLPAGSNGWGDKYGGIRSIEDCDTFPEALQAGCRWRFEFLLGADNPNMTFVEVECPKVLTDITGCIRKDAKQRK</sequence>
<dbReference type="InterPro" id="IPR009034">
    <property type="entry name" value="Dockerin_dom_fun_sf"/>
</dbReference>
<keyword evidence="4 13" id="KW-0732">Signal</keyword>